<feature type="transmembrane region" description="Helical" evidence="1">
    <location>
        <begin position="190"/>
        <end position="209"/>
    </location>
</feature>
<name>A0A2M7TP67_9BACT</name>
<feature type="transmembrane region" description="Helical" evidence="1">
    <location>
        <begin position="317"/>
        <end position="336"/>
    </location>
</feature>
<evidence type="ECO:0000259" key="2">
    <source>
        <dbReference type="Pfam" id="PF13231"/>
    </source>
</evidence>
<dbReference type="EMBL" id="PFNO01000018">
    <property type="protein sequence ID" value="PIZ50068.1"/>
    <property type="molecule type" value="Genomic_DNA"/>
</dbReference>
<proteinExistence type="predicted"/>
<dbReference type="InterPro" id="IPR038731">
    <property type="entry name" value="RgtA/B/C-like"/>
</dbReference>
<keyword evidence="1" id="KW-1133">Transmembrane helix</keyword>
<evidence type="ECO:0000313" key="3">
    <source>
        <dbReference type="EMBL" id="PIZ50068.1"/>
    </source>
</evidence>
<accession>A0A2M7TP67</accession>
<protein>
    <recommendedName>
        <fullName evidence="2">Glycosyltransferase RgtA/B/C/D-like domain-containing protein</fullName>
    </recommendedName>
</protein>
<feature type="transmembrane region" description="Helical" evidence="1">
    <location>
        <begin position="154"/>
        <end position="178"/>
    </location>
</feature>
<feature type="transmembrane region" description="Helical" evidence="1">
    <location>
        <begin position="293"/>
        <end position="310"/>
    </location>
</feature>
<gene>
    <name evidence="3" type="ORF">COY29_00525</name>
</gene>
<organism evidence="3 4">
    <name type="scientific">Candidatus Woesebacteria bacterium CG_4_10_14_0_2_um_filter_39_14</name>
    <dbReference type="NCBI Taxonomy" id="1975054"/>
    <lineage>
        <taxon>Bacteria</taxon>
        <taxon>Candidatus Woeseibacteriota</taxon>
    </lineage>
</organism>
<feature type="transmembrane region" description="Helical" evidence="1">
    <location>
        <begin position="80"/>
        <end position="101"/>
    </location>
</feature>
<feature type="transmembrane region" description="Helical" evidence="1">
    <location>
        <begin position="271"/>
        <end position="287"/>
    </location>
</feature>
<sequence length="454" mass="53102">MSRYYDKIMKKSIVLIGLAALVVHVFLLSGLRFTAWPEMLSYPYLRNNGFLLYKDMIHPYPPVLTMALSIIYKLFGYKLIVLKVFTWLIILVNDVLIFLIVKKMVNSERWAVISVIFYVLIQPFLEGNQLWFDLAIVPFILLSTYCILQKKFFWSGLFLGVAILTKQTVGLYLVFGILYIAYRERNFKKVLLFLLGPAVLFLVLLFRLITEGALSGFLNWTLIYPFTWWSKFPGYVQMVLTRRDIVILVLLVLPAILLLLKLKRDFFKDKNLVLLVSSILVSSILVYPRFSFFHLQLGIAFCAIFYSVFLSKFKFSYILHLISYILLFWFICLPVLKSDWGKETRFWGNEDIKVAELIKNSTKPDDLIFLLGPHSGLYVLSGRLPPKPWADNFAWYLEIPGVQDEIIKRWEGKIPKVVFTNNIQEGNWYDLGTYRPKKIVDWIRNEKIQISVLK</sequence>
<evidence type="ECO:0000256" key="1">
    <source>
        <dbReference type="SAM" id="Phobius"/>
    </source>
</evidence>
<keyword evidence="1" id="KW-0472">Membrane</keyword>
<dbReference type="Pfam" id="PF13231">
    <property type="entry name" value="PMT_2"/>
    <property type="match status" value="1"/>
</dbReference>
<evidence type="ECO:0000313" key="4">
    <source>
        <dbReference type="Proteomes" id="UP000229753"/>
    </source>
</evidence>
<feature type="transmembrane region" description="Helical" evidence="1">
    <location>
        <begin position="12"/>
        <end position="36"/>
    </location>
</feature>
<feature type="domain" description="Glycosyltransferase RgtA/B/C/D-like" evidence="2">
    <location>
        <begin position="61"/>
        <end position="203"/>
    </location>
</feature>
<comment type="caution">
    <text evidence="3">The sequence shown here is derived from an EMBL/GenBank/DDBJ whole genome shotgun (WGS) entry which is preliminary data.</text>
</comment>
<dbReference type="AlphaFoldDB" id="A0A2M7TP67"/>
<reference evidence="4" key="1">
    <citation type="submission" date="2017-09" db="EMBL/GenBank/DDBJ databases">
        <title>Depth-based differentiation of microbial function through sediment-hosted aquifers and enrichment of novel symbionts in the deep terrestrial subsurface.</title>
        <authorList>
            <person name="Probst A.J."/>
            <person name="Ladd B."/>
            <person name="Jarett J.K."/>
            <person name="Geller-Mcgrath D.E."/>
            <person name="Sieber C.M.K."/>
            <person name="Emerson J.B."/>
            <person name="Anantharaman K."/>
            <person name="Thomas B.C."/>
            <person name="Malmstrom R."/>
            <person name="Stieglmeier M."/>
            <person name="Klingl A."/>
            <person name="Woyke T."/>
            <person name="Ryan C.M."/>
            <person name="Banfield J.F."/>
        </authorList>
    </citation>
    <scope>NUCLEOTIDE SEQUENCE [LARGE SCALE GENOMIC DNA]</scope>
</reference>
<dbReference type="Proteomes" id="UP000229753">
    <property type="component" value="Unassembled WGS sequence"/>
</dbReference>
<keyword evidence="1" id="KW-0812">Transmembrane</keyword>
<feature type="transmembrane region" description="Helical" evidence="1">
    <location>
        <begin position="107"/>
        <end position="125"/>
    </location>
</feature>
<feature type="transmembrane region" description="Helical" evidence="1">
    <location>
        <begin position="245"/>
        <end position="262"/>
    </location>
</feature>